<dbReference type="SUPFAM" id="SSF56601">
    <property type="entry name" value="beta-lactamase/transpeptidase-like"/>
    <property type="match status" value="1"/>
</dbReference>
<feature type="compositionally biased region" description="Low complexity" evidence="8">
    <location>
        <begin position="127"/>
        <end position="139"/>
    </location>
</feature>
<dbReference type="InterPro" id="IPR012338">
    <property type="entry name" value="Beta-lactam/transpept-like"/>
</dbReference>
<evidence type="ECO:0000256" key="1">
    <source>
        <dbReference type="ARBA" id="ARBA00007164"/>
    </source>
</evidence>
<keyword evidence="2" id="KW-0732">Signal</keyword>
<dbReference type="PANTHER" id="PTHR21581">
    <property type="entry name" value="D-ALANYL-D-ALANINE CARBOXYPEPTIDASE"/>
    <property type="match status" value="1"/>
</dbReference>
<dbReference type="RefSeq" id="WP_167985811.1">
    <property type="nucleotide sequence ID" value="NZ_JAATEJ010000025.1"/>
</dbReference>
<keyword evidence="9" id="KW-0472">Membrane</keyword>
<feature type="domain" description="Peptidase S11 D-alanyl-D-alanine carboxypeptidase A N-terminal" evidence="10">
    <location>
        <begin position="336"/>
        <end position="526"/>
    </location>
</feature>
<evidence type="ECO:0000259" key="10">
    <source>
        <dbReference type="Pfam" id="PF00768"/>
    </source>
</evidence>
<dbReference type="EMBL" id="JAATEJ010000025">
    <property type="protein sequence ID" value="NJP46975.1"/>
    <property type="molecule type" value="Genomic_DNA"/>
</dbReference>
<keyword evidence="9" id="KW-0812">Transmembrane</keyword>
<keyword evidence="6" id="KW-0961">Cell wall biogenesis/degradation</keyword>
<keyword evidence="3" id="KW-0378">Hydrolase</keyword>
<evidence type="ECO:0000256" key="7">
    <source>
        <dbReference type="RuleBase" id="RU004016"/>
    </source>
</evidence>
<dbReference type="InterPro" id="IPR001967">
    <property type="entry name" value="Peptidase_S11_N"/>
</dbReference>
<comment type="similarity">
    <text evidence="1 7">Belongs to the peptidase S11 family.</text>
</comment>
<gene>
    <name evidence="11" type="ORF">HCN08_26730</name>
</gene>
<evidence type="ECO:0000256" key="8">
    <source>
        <dbReference type="SAM" id="MobiDB-lite"/>
    </source>
</evidence>
<dbReference type="PRINTS" id="PR00725">
    <property type="entry name" value="DADACBPTASE1"/>
</dbReference>
<dbReference type="PANTHER" id="PTHR21581:SF33">
    <property type="entry name" value="D-ALANYL-D-ALANINE CARBOXYPEPTIDASE DACB"/>
    <property type="match status" value="1"/>
</dbReference>
<accession>A0ABX0ZST7</accession>
<keyword evidence="4" id="KW-0133">Cell shape</keyword>
<evidence type="ECO:0000313" key="11">
    <source>
        <dbReference type="EMBL" id="NJP46975.1"/>
    </source>
</evidence>
<sequence length="660" mass="67135">MAQTGARTAGNRAGESAEGAEGAEGSGGSGAASEGEPPAEEPADAPPGTDTGPEGEHEADAGPEDGAGAVSAAGSRNGAKGKPGAQDKPGTKGKPVTKAESGDKGEPVTKAESGTKDKPGAKDEPRAAAGGKAASAPASEVEDSGVHRAEIRKSLLRPLVSDLPAERPDAAAPGRPVGRTGTPAAGATPGWAAPLPPLAAPDGPDAQGAEVADDPFGPEGTRRIQAPQVLPPGSGHTGSTPLKLLAELTNTPPPRPTLLRGILRRFKIWTPLVVLLAVIFVIVQAVRPVPTPTLKSTAASSYSFPGTPLPQTMPWPTQGQSVAEVEGVGSLGVHGAQTPVPIASVTKVMTAYVVLKDHPLTGKQNGPIITVDKQAADESASTDESTAHVTQGQQFSERQMLQLLLVPSGNNIARLLARWDAGTQEAFVAKMTATARTLGMTQTTYTGASGFEETTVSTAVDQLKLARAVMQNEVFRSVVALANVDIPGVGRIYNNNNDLVKPGVIGIKTGSSTPAGGALMWAARKNVGGKDQLILGVVLQQRGGVTVNDSLQTALDRAQQLIESVQHGLTSATVVKKGTVVGAIDDGLGGSTPVIAAADLTTPGWPGLHTPLTLTPSHDLPHSAKAGTQVGTLSLGPTTIPVTLQSDLKSPSFTAKLTHF</sequence>
<proteinExistence type="inferred from homology"/>
<feature type="compositionally biased region" description="Low complexity" evidence="8">
    <location>
        <begin position="200"/>
        <end position="209"/>
    </location>
</feature>
<feature type="compositionally biased region" description="Low complexity" evidence="8">
    <location>
        <begin position="181"/>
        <end position="193"/>
    </location>
</feature>
<evidence type="ECO:0000256" key="6">
    <source>
        <dbReference type="ARBA" id="ARBA00023316"/>
    </source>
</evidence>
<name>A0ABX0ZST7_9ACTN</name>
<evidence type="ECO:0000256" key="5">
    <source>
        <dbReference type="ARBA" id="ARBA00022984"/>
    </source>
</evidence>
<keyword evidence="12" id="KW-1185">Reference proteome</keyword>
<keyword evidence="5" id="KW-0573">Peptidoglycan synthesis</keyword>
<reference evidence="11 12" key="1">
    <citation type="submission" date="2020-03" db="EMBL/GenBank/DDBJ databases">
        <title>WGS of actinomycetes isolated from Thailand.</title>
        <authorList>
            <person name="Thawai C."/>
        </authorList>
    </citation>
    <scope>NUCLEOTIDE SEQUENCE [LARGE SCALE GENOMIC DNA]</scope>
    <source>
        <strain evidence="11 12">PRB2-1</strain>
    </source>
</reference>
<evidence type="ECO:0000256" key="2">
    <source>
        <dbReference type="ARBA" id="ARBA00022729"/>
    </source>
</evidence>
<feature type="transmembrane region" description="Helical" evidence="9">
    <location>
        <begin position="268"/>
        <end position="286"/>
    </location>
</feature>
<dbReference type="Gene3D" id="3.40.710.10">
    <property type="entry name" value="DD-peptidase/beta-lactamase superfamily"/>
    <property type="match status" value="1"/>
</dbReference>
<feature type="compositionally biased region" description="Basic and acidic residues" evidence="8">
    <location>
        <begin position="144"/>
        <end position="153"/>
    </location>
</feature>
<dbReference type="GO" id="GO:0004180">
    <property type="term" value="F:carboxypeptidase activity"/>
    <property type="evidence" value="ECO:0007669"/>
    <property type="project" value="UniProtKB-KW"/>
</dbReference>
<keyword evidence="9" id="KW-1133">Transmembrane helix</keyword>
<dbReference type="Proteomes" id="UP000734511">
    <property type="component" value="Unassembled WGS sequence"/>
</dbReference>
<organism evidence="11 12">
    <name type="scientific">Actinacidiphila epipremni</name>
    <dbReference type="NCBI Taxonomy" id="2053013"/>
    <lineage>
        <taxon>Bacteria</taxon>
        <taxon>Bacillati</taxon>
        <taxon>Actinomycetota</taxon>
        <taxon>Actinomycetes</taxon>
        <taxon>Kitasatosporales</taxon>
        <taxon>Streptomycetaceae</taxon>
        <taxon>Actinacidiphila</taxon>
    </lineage>
</organism>
<evidence type="ECO:0000313" key="12">
    <source>
        <dbReference type="Proteomes" id="UP000734511"/>
    </source>
</evidence>
<dbReference type="Pfam" id="PF00768">
    <property type="entry name" value="Peptidase_S11"/>
    <property type="match status" value="1"/>
</dbReference>
<evidence type="ECO:0000256" key="3">
    <source>
        <dbReference type="ARBA" id="ARBA00022801"/>
    </source>
</evidence>
<feature type="region of interest" description="Disordered" evidence="8">
    <location>
        <begin position="1"/>
        <end position="239"/>
    </location>
</feature>
<evidence type="ECO:0000256" key="4">
    <source>
        <dbReference type="ARBA" id="ARBA00022960"/>
    </source>
</evidence>
<evidence type="ECO:0000256" key="9">
    <source>
        <dbReference type="SAM" id="Phobius"/>
    </source>
</evidence>
<keyword evidence="11" id="KW-0121">Carboxypeptidase</keyword>
<protein>
    <submittedName>
        <fullName evidence="11">D-alanyl-D-alanine carboxypeptidase</fullName>
    </submittedName>
</protein>
<keyword evidence="11" id="KW-0645">Protease</keyword>
<comment type="caution">
    <text evidence="11">The sequence shown here is derived from an EMBL/GenBank/DDBJ whole genome shotgun (WGS) entry which is preliminary data.</text>
</comment>
<feature type="compositionally biased region" description="Basic and acidic residues" evidence="8">
    <location>
        <begin position="100"/>
        <end position="126"/>
    </location>
</feature>
<dbReference type="InterPro" id="IPR018044">
    <property type="entry name" value="Peptidase_S11"/>
</dbReference>